<gene>
    <name evidence="1" type="ORF">QCO44_09715</name>
</gene>
<evidence type="ECO:0000313" key="2">
    <source>
        <dbReference type="Proteomes" id="UP001559623"/>
    </source>
</evidence>
<comment type="caution">
    <text evidence="1">The sequence shown here is derived from an EMBL/GenBank/DDBJ whole genome shotgun (WGS) entry which is preliminary data.</text>
</comment>
<dbReference type="Proteomes" id="UP001559623">
    <property type="component" value="Unassembled WGS sequence"/>
</dbReference>
<reference evidence="1 2" key="1">
    <citation type="submission" date="2023-04" db="EMBL/GenBank/DDBJ databases">
        <title>Genome Sequence of Selenomonas sputigena ATCC 33150.</title>
        <authorList>
            <person name="Miller D.P."/>
            <person name="Anvari S."/>
            <person name="Polson S.W."/>
            <person name="Macdonald M."/>
            <person name="Mcdowell J.V."/>
        </authorList>
    </citation>
    <scope>NUCLEOTIDE SEQUENCE [LARGE SCALE GENOMIC DNA]</scope>
    <source>
        <strain evidence="1 2">ATCC 33150</strain>
    </source>
</reference>
<keyword evidence="2" id="KW-1185">Reference proteome</keyword>
<organism evidence="1 2">
    <name type="scientific">Selenomonas sputigena</name>
    <dbReference type="NCBI Taxonomy" id="69823"/>
    <lineage>
        <taxon>Bacteria</taxon>
        <taxon>Bacillati</taxon>
        <taxon>Bacillota</taxon>
        <taxon>Negativicutes</taxon>
        <taxon>Selenomonadales</taxon>
        <taxon>Selenomonadaceae</taxon>
        <taxon>Selenomonas</taxon>
    </lineage>
</organism>
<sequence length="43" mass="5113">MRQSLEERKRAYDAVCKNVLAVLANILKECVEEFQKEWRKCAI</sequence>
<dbReference type="EMBL" id="JARVLH010000006">
    <property type="protein sequence ID" value="MEX5285901.1"/>
    <property type="molecule type" value="Genomic_DNA"/>
</dbReference>
<protein>
    <submittedName>
        <fullName evidence="1">Uncharacterized protein</fullName>
    </submittedName>
</protein>
<name>A0ABV3X6T1_9FIRM</name>
<dbReference type="RefSeq" id="WP_368847623.1">
    <property type="nucleotide sequence ID" value="NZ_CP194411.1"/>
</dbReference>
<evidence type="ECO:0000313" key="1">
    <source>
        <dbReference type="EMBL" id="MEX5285901.1"/>
    </source>
</evidence>
<proteinExistence type="predicted"/>
<accession>A0ABV3X6T1</accession>